<gene>
    <name evidence="1" type="ORF">JAAARDRAFT_294635</name>
</gene>
<dbReference type="HOGENOM" id="CLU_1777745_0_0_1"/>
<dbReference type="AlphaFoldDB" id="A0A067PZ54"/>
<proteinExistence type="predicted"/>
<evidence type="ECO:0000313" key="2">
    <source>
        <dbReference type="Proteomes" id="UP000027265"/>
    </source>
</evidence>
<keyword evidence="2" id="KW-1185">Reference proteome</keyword>
<reference evidence="2" key="1">
    <citation type="journal article" date="2014" name="Proc. Natl. Acad. Sci. U.S.A.">
        <title>Extensive sampling of basidiomycete genomes demonstrates inadequacy of the white-rot/brown-rot paradigm for wood decay fungi.</title>
        <authorList>
            <person name="Riley R."/>
            <person name="Salamov A.A."/>
            <person name="Brown D.W."/>
            <person name="Nagy L.G."/>
            <person name="Floudas D."/>
            <person name="Held B.W."/>
            <person name="Levasseur A."/>
            <person name="Lombard V."/>
            <person name="Morin E."/>
            <person name="Otillar R."/>
            <person name="Lindquist E.A."/>
            <person name="Sun H."/>
            <person name="LaButti K.M."/>
            <person name="Schmutz J."/>
            <person name="Jabbour D."/>
            <person name="Luo H."/>
            <person name="Baker S.E."/>
            <person name="Pisabarro A.G."/>
            <person name="Walton J.D."/>
            <person name="Blanchette R.A."/>
            <person name="Henrissat B."/>
            <person name="Martin F."/>
            <person name="Cullen D."/>
            <person name="Hibbett D.S."/>
            <person name="Grigoriev I.V."/>
        </authorList>
    </citation>
    <scope>NUCLEOTIDE SEQUENCE [LARGE SCALE GENOMIC DNA]</scope>
    <source>
        <strain evidence="2">MUCL 33604</strain>
    </source>
</reference>
<sequence length="146" mass="16545">MRHFFRLLLFASFPIREFLNCLNLRAFRLQIAPASSRHSQIPAAPGIAAALRSSFRRAPICVGDTEENYLSISSKLTAHLQLRLTSIDVPPHCPQSVRLEIGFRYTSTHILIIILYSRVFVTPVSENNKLGCLGLTELRQFLRRAP</sequence>
<dbReference type="EMBL" id="KL197721">
    <property type="protein sequence ID" value="KDQ56537.1"/>
    <property type="molecule type" value="Genomic_DNA"/>
</dbReference>
<protein>
    <submittedName>
        <fullName evidence="1">Uncharacterized protein</fullName>
    </submittedName>
</protein>
<accession>A0A067PZ54</accession>
<dbReference type="Proteomes" id="UP000027265">
    <property type="component" value="Unassembled WGS sequence"/>
</dbReference>
<name>A0A067PZ54_9AGAM</name>
<evidence type="ECO:0000313" key="1">
    <source>
        <dbReference type="EMBL" id="KDQ56537.1"/>
    </source>
</evidence>
<dbReference type="InParanoid" id="A0A067PZ54"/>
<organism evidence="1 2">
    <name type="scientific">Jaapia argillacea MUCL 33604</name>
    <dbReference type="NCBI Taxonomy" id="933084"/>
    <lineage>
        <taxon>Eukaryota</taxon>
        <taxon>Fungi</taxon>
        <taxon>Dikarya</taxon>
        <taxon>Basidiomycota</taxon>
        <taxon>Agaricomycotina</taxon>
        <taxon>Agaricomycetes</taxon>
        <taxon>Agaricomycetidae</taxon>
        <taxon>Jaapiales</taxon>
        <taxon>Jaapiaceae</taxon>
        <taxon>Jaapia</taxon>
    </lineage>
</organism>